<dbReference type="STRING" id="206506.AAV32_13610"/>
<organism evidence="2 3">
    <name type="scientific">Kerstersia gyiorum</name>
    <dbReference type="NCBI Taxonomy" id="206506"/>
    <lineage>
        <taxon>Bacteria</taxon>
        <taxon>Pseudomonadati</taxon>
        <taxon>Pseudomonadota</taxon>
        <taxon>Betaproteobacteria</taxon>
        <taxon>Burkholderiales</taxon>
        <taxon>Alcaligenaceae</taxon>
        <taxon>Kerstersia</taxon>
    </lineage>
</organism>
<keyword evidence="1" id="KW-0732">Signal</keyword>
<accession>A0A171KQ49</accession>
<dbReference type="PANTHER" id="PTHR38008">
    <property type="entry name" value="HEMOLYSIN-RELATED"/>
    <property type="match status" value="1"/>
</dbReference>
<keyword evidence="3" id="KW-1185">Reference proteome</keyword>
<dbReference type="RefSeq" id="WP_068373262.1">
    <property type="nucleotide sequence ID" value="NZ_CP033936.1"/>
</dbReference>
<feature type="signal peptide" evidence="1">
    <location>
        <begin position="1"/>
        <end position="33"/>
    </location>
</feature>
<evidence type="ECO:0008006" key="4">
    <source>
        <dbReference type="Google" id="ProtNLM"/>
    </source>
</evidence>
<dbReference type="Proteomes" id="UP000078084">
    <property type="component" value="Unassembled WGS sequence"/>
</dbReference>
<comment type="caution">
    <text evidence="2">The sequence shown here is derived from an EMBL/GenBank/DDBJ whole genome shotgun (WGS) entry which is preliminary data.</text>
</comment>
<proteinExistence type="predicted"/>
<name>A0A171KQ49_9BURK</name>
<gene>
    <name evidence="2" type="ORF">AAV32_13610</name>
</gene>
<dbReference type="OrthoDB" id="148878at2"/>
<protein>
    <recommendedName>
        <fullName evidence="4">Hemolysin</fullName>
    </recommendedName>
</protein>
<dbReference type="EMBL" id="LBNE01000010">
    <property type="protein sequence ID" value="KKO71016.1"/>
    <property type="molecule type" value="Genomic_DNA"/>
</dbReference>
<dbReference type="PANTHER" id="PTHR38008:SF2">
    <property type="entry name" value="HEMOLYSIN"/>
    <property type="match status" value="1"/>
</dbReference>
<dbReference type="Pfam" id="PF03891">
    <property type="entry name" value="DUF333"/>
    <property type="match status" value="1"/>
</dbReference>
<dbReference type="AlphaFoldDB" id="A0A171KQ49"/>
<evidence type="ECO:0000313" key="3">
    <source>
        <dbReference type="Proteomes" id="UP000078084"/>
    </source>
</evidence>
<feature type="chain" id="PRO_5007908589" description="Hemolysin" evidence="1">
    <location>
        <begin position="34"/>
        <end position="96"/>
    </location>
</feature>
<reference evidence="2 3" key="1">
    <citation type="submission" date="2015-04" db="EMBL/GenBank/DDBJ databases">
        <title>Genome sequence of Kerstersia gyiorum CG1.</title>
        <authorList>
            <person name="Greninger A.L."/>
            <person name="Kozyreva V."/>
            <person name="Chaturvedi V."/>
        </authorList>
    </citation>
    <scope>NUCLEOTIDE SEQUENCE [LARGE SCALE GENOMIC DNA]</scope>
    <source>
        <strain evidence="2 3">CG1</strain>
    </source>
</reference>
<dbReference type="InterPro" id="IPR005590">
    <property type="entry name" value="DUF333"/>
</dbReference>
<sequence>MTGYALTGRGACAALFAVLLAGCGGTGVSGSGAAEPAAVSMPNPAAVHCEERGGKVTIESRPEGQAGVCLLPDGGRVDEWELYRRDFPEAAEIDKP</sequence>
<evidence type="ECO:0000313" key="2">
    <source>
        <dbReference type="EMBL" id="KKO71016.1"/>
    </source>
</evidence>
<evidence type="ECO:0000256" key="1">
    <source>
        <dbReference type="SAM" id="SignalP"/>
    </source>
</evidence>